<evidence type="ECO:0000256" key="2">
    <source>
        <dbReference type="ARBA" id="ARBA00010130"/>
    </source>
</evidence>
<comment type="subcellular location">
    <subcellularLocation>
        <location evidence="1">Cytoplasm</location>
    </subcellularLocation>
</comment>
<dbReference type="SMART" id="SM00273">
    <property type="entry name" value="ENTH"/>
    <property type="match status" value="1"/>
</dbReference>
<dbReference type="GO" id="GO:0005543">
    <property type="term" value="F:phospholipid binding"/>
    <property type="evidence" value="ECO:0007669"/>
    <property type="project" value="TreeGrafter"/>
</dbReference>
<dbReference type="GO" id="GO:0005768">
    <property type="term" value="C:endosome"/>
    <property type="evidence" value="ECO:0007669"/>
    <property type="project" value="TreeGrafter"/>
</dbReference>
<dbReference type="Proteomes" id="UP000310689">
    <property type="component" value="Unassembled WGS sequence"/>
</dbReference>
<dbReference type="InterPro" id="IPR008942">
    <property type="entry name" value="ENTH_VHS"/>
</dbReference>
<dbReference type="EMBL" id="SPOI01000034">
    <property type="protein sequence ID" value="TIB39376.1"/>
    <property type="molecule type" value="Genomic_DNA"/>
</dbReference>
<feature type="compositionally biased region" description="Low complexity" evidence="6">
    <location>
        <begin position="494"/>
        <end position="527"/>
    </location>
</feature>
<dbReference type="AlphaFoldDB" id="A0A4T0J9A6"/>
<dbReference type="GO" id="GO:0005886">
    <property type="term" value="C:plasma membrane"/>
    <property type="evidence" value="ECO:0007669"/>
    <property type="project" value="TreeGrafter"/>
</dbReference>
<dbReference type="CDD" id="cd16991">
    <property type="entry name" value="ENTH_Ent1_Ent2"/>
    <property type="match status" value="1"/>
</dbReference>
<dbReference type="PANTHER" id="PTHR12276:SF110">
    <property type="entry name" value="EPSIN-1-RELATED"/>
    <property type="match status" value="1"/>
</dbReference>
<gene>
    <name evidence="8" type="ORF">E3P86_01146</name>
</gene>
<feature type="region of interest" description="Disordered" evidence="6">
    <location>
        <begin position="466"/>
        <end position="547"/>
    </location>
</feature>
<protein>
    <recommendedName>
        <fullName evidence="7">ENTH domain-containing protein</fullName>
    </recommendedName>
</protein>
<dbReference type="InterPro" id="IPR013809">
    <property type="entry name" value="ENTH"/>
</dbReference>
<dbReference type="Gene3D" id="1.25.40.90">
    <property type="match status" value="1"/>
</dbReference>
<dbReference type="FunFam" id="1.25.40.90:FF:000006">
    <property type="entry name" value="Clathrin interactor 1"/>
    <property type="match status" value="1"/>
</dbReference>
<evidence type="ECO:0000313" key="8">
    <source>
        <dbReference type="EMBL" id="TIB39376.1"/>
    </source>
</evidence>
<comment type="similarity">
    <text evidence="2">Belongs to the epsin family.</text>
</comment>
<reference evidence="8 9" key="1">
    <citation type="submission" date="2019-03" db="EMBL/GenBank/DDBJ databases">
        <title>Sequencing 23 genomes of Wallemia ichthyophaga.</title>
        <authorList>
            <person name="Gostincar C."/>
        </authorList>
    </citation>
    <scope>NUCLEOTIDE SEQUENCE [LARGE SCALE GENOMIC DNA]</scope>
    <source>
        <strain evidence="8 9">EXF-6200</strain>
    </source>
</reference>
<dbReference type="PROSITE" id="PS50942">
    <property type="entry name" value="ENTH"/>
    <property type="match status" value="1"/>
</dbReference>
<accession>A0A4T0J9A6</accession>
<comment type="caution">
    <text evidence="8">The sequence shown here is derived from an EMBL/GenBank/DDBJ whole genome shotgun (WGS) entry which is preliminary data.</text>
</comment>
<dbReference type="PANTHER" id="PTHR12276">
    <property type="entry name" value="EPSIN/ENT-RELATED"/>
    <property type="match status" value="1"/>
</dbReference>
<feature type="region of interest" description="Disordered" evidence="6">
    <location>
        <begin position="379"/>
        <end position="431"/>
    </location>
</feature>
<evidence type="ECO:0000256" key="3">
    <source>
        <dbReference type="ARBA" id="ARBA00022490"/>
    </source>
</evidence>
<evidence type="ECO:0000256" key="1">
    <source>
        <dbReference type="ARBA" id="ARBA00004496"/>
    </source>
</evidence>
<sequence length="547" mass="60512">MSNLASKSMRVVKNYAKAKVREATSNDPWGPSGTQMNELAQLTYNQNDFVEIMEMLDKRLNDKGKNWRHVFKSLTLLDYLLHAGSENVVFYFKDNAYIIKTLKEFQHVDEDGRDQGANVRQKAKDISNLLADDARLRDQRKNRTFMRDRMMRGAPGGYGADEDADLGVTSNMTGNMAANRPRSRSMPQRRRRDEDDDLARALEASMRSQEEEQRRLGAGHSDDDLSRALKLSQEEDERKRAEDARNKADLDNANSNALFDDSTQIWAPNAYNQPQQVDFFGNPIQSQPTGMADMNLLQPQMTSYNPFQQQQEAMAMQQQQMMLQQQQQQQQMAAQQQQGMFTGMLSPQPLQEQKTGYRSNNPFATHLTGNVPVQNEMAQSQTSQAPAIPSNFGPTPGLHHRPSMPNLPTTSASDFSPGPSYNPGLNLRTSDGKHENIATALASGSGQDTFGNEGLLRIPTGAAKFAPQKTGGASPFGSSMPSSVTGNGGGSGFGAQAQSAFSQQAQAQAQSQNPWSVNVNSNTNAASYTQPQQSHQHNQSETPFFTL</sequence>
<evidence type="ECO:0000256" key="6">
    <source>
        <dbReference type="SAM" id="MobiDB-lite"/>
    </source>
</evidence>
<evidence type="ECO:0000256" key="5">
    <source>
        <dbReference type="ARBA" id="ARBA00023121"/>
    </source>
</evidence>
<feature type="compositionally biased region" description="Polar residues" evidence="6">
    <location>
        <begin position="528"/>
        <end position="547"/>
    </location>
</feature>
<keyword evidence="5" id="KW-0446">Lipid-binding</keyword>
<feature type="compositionally biased region" description="Basic residues" evidence="6">
    <location>
        <begin position="181"/>
        <end position="190"/>
    </location>
</feature>
<feature type="region of interest" description="Disordered" evidence="6">
    <location>
        <begin position="150"/>
        <end position="255"/>
    </location>
</feature>
<feature type="compositionally biased region" description="Polar residues" evidence="6">
    <location>
        <begin position="476"/>
        <end position="485"/>
    </location>
</feature>
<dbReference type="GO" id="GO:0006897">
    <property type="term" value="P:endocytosis"/>
    <property type="evidence" value="ECO:0007669"/>
    <property type="project" value="TreeGrafter"/>
</dbReference>
<keyword evidence="4" id="KW-0597">Phosphoprotein</keyword>
<dbReference type="InterPro" id="IPR003903">
    <property type="entry name" value="UIM_dom"/>
</dbReference>
<dbReference type="GO" id="GO:0030276">
    <property type="term" value="F:clathrin binding"/>
    <property type="evidence" value="ECO:0007669"/>
    <property type="project" value="TreeGrafter"/>
</dbReference>
<evidence type="ECO:0000259" key="7">
    <source>
        <dbReference type="PROSITE" id="PS50942"/>
    </source>
</evidence>
<feature type="domain" description="ENTH" evidence="7">
    <location>
        <begin position="8"/>
        <end position="140"/>
    </location>
</feature>
<dbReference type="GO" id="GO:0007015">
    <property type="term" value="P:actin filament organization"/>
    <property type="evidence" value="ECO:0007669"/>
    <property type="project" value="TreeGrafter"/>
</dbReference>
<evidence type="ECO:0000313" key="9">
    <source>
        <dbReference type="Proteomes" id="UP000310689"/>
    </source>
</evidence>
<keyword evidence="3" id="KW-0963">Cytoplasm</keyword>
<dbReference type="PROSITE" id="PS50330">
    <property type="entry name" value="UIM"/>
    <property type="match status" value="1"/>
</dbReference>
<dbReference type="SMART" id="SM00726">
    <property type="entry name" value="UIM"/>
    <property type="match status" value="2"/>
</dbReference>
<evidence type="ECO:0000256" key="4">
    <source>
        <dbReference type="ARBA" id="ARBA00022553"/>
    </source>
</evidence>
<feature type="compositionally biased region" description="Basic and acidic residues" evidence="6">
    <location>
        <begin position="208"/>
        <end position="250"/>
    </location>
</feature>
<organism evidence="8 9">
    <name type="scientific">Wallemia ichthyophaga</name>
    <dbReference type="NCBI Taxonomy" id="245174"/>
    <lineage>
        <taxon>Eukaryota</taxon>
        <taxon>Fungi</taxon>
        <taxon>Dikarya</taxon>
        <taxon>Basidiomycota</taxon>
        <taxon>Wallemiomycotina</taxon>
        <taxon>Wallemiomycetes</taxon>
        <taxon>Wallemiales</taxon>
        <taxon>Wallemiaceae</taxon>
        <taxon>Wallemia</taxon>
    </lineage>
</organism>
<dbReference type="SUPFAM" id="SSF48464">
    <property type="entry name" value="ENTH/VHS domain"/>
    <property type="match status" value="1"/>
</dbReference>
<dbReference type="Pfam" id="PF01417">
    <property type="entry name" value="ENTH"/>
    <property type="match status" value="1"/>
</dbReference>
<proteinExistence type="inferred from homology"/>
<dbReference type="GO" id="GO:0030125">
    <property type="term" value="C:clathrin vesicle coat"/>
    <property type="evidence" value="ECO:0007669"/>
    <property type="project" value="TreeGrafter"/>
</dbReference>
<name>A0A4T0J9A6_WALIC</name>